<comment type="caution">
    <text evidence="1">The sequence shown here is derived from an EMBL/GenBank/DDBJ whole genome shotgun (WGS) entry which is preliminary data.</text>
</comment>
<accession>A0A836BUS8</accession>
<proteinExistence type="predicted"/>
<sequence length="454" mass="47396">MGAEVASEAVLATNTMILPALRDFLFTPTGSVLADVLQQELGVSLMDLTSSLTAEALQQVASAVQKAMAADTGALGSCVGRFIVANDDPTTTLAHRRRLSQDAADYEDWQKPVSLIYSVAHLASEIVGLDERMSYLGLLEDVSEFAAALARAALGASTVAAADPSAPTTAFAKAMVTLNAEERGALEALVVSIENLRPAIKDLVKAFATYPAPYTPRALAPVNLPNKVTASVLPALPATSASAVAMCAAAAAPAASMSHLLSAPLAESMLLQMAMSSTPGFGGLLTALPPVVSWYLKRWDLAMQPVLAAALCSPPGTLVSDTQADIAVAFLRSLAMPVLARVLRTNTGVVTADALKRKGFDPRQQTLMLSLPPVKLDYYLDEAPEVAVSLSIYLLLIEGPAMLRSDGRINTADVMLDALIGIEYLGKVPLTTELVTADAACTPTAQLTLPPSTP</sequence>
<dbReference type="Proteomes" id="UP000612055">
    <property type="component" value="Unassembled WGS sequence"/>
</dbReference>
<dbReference type="AlphaFoldDB" id="A0A836BUS8"/>
<keyword evidence="2" id="KW-1185">Reference proteome</keyword>
<evidence type="ECO:0000313" key="2">
    <source>
        <dbReference type="Proteomes" id="UP000612055"/>
    </source>
</evidence>
<reference evidence="1" key="1">
    <citation type="journal article" date="2020" name="bioRxiv">
        <title>Comparative genomics of Chlamydomonas.</title>
        <authorList>
            <person name="Craig R.J."/>
            <person name="Hasan A.R."/>
            <person name="Ness R.W."/>
            <person name="Keightley P.D."/>
        </authorList>
    </citation>
    <scope>NUCLEOTIDE SEQUENCE</scope>
    <source>
        <strain evidence="1">CCAP 11/70</strain>
    </source>
</reference>
<evidence type="ECO:0000313" key="1">
    <source>
        <dbReference type="EMBL" id="KAG2488274.1"/>
    </source>
</evidence>
<gene>
    <name evidence="1" type="ORF">HYH03_013124</name>
</gene>
<dbReference type="OrthoDB" id="552111at2759"/>
<protein>
    <submittedName>
        <fullName evidence="1">Uncharacterized protein</fullName>
    </submittedName>
</protein>
<organism evidence="1 2">
    <name type="scientific">Edaphochlamys debaryana</name>
    <dbReference type="NCBI Taxonomy" id="47281"/>
    <lineage>
        <taxon>Eukaryota</taxon>
        <taxon>Viridiplantae</taxon>
        <taxon>Chlorophyta</taxon>
        <taxon>core chlorophytes</taxon>
        <taxon>Chlorophyceae</taxon>
        <taxon>CS clade</taxon>
        <taxon>Chlamydomonadales</taxon>
        <taxon>Chlamydomonadales incertae sedis</taxon>
        <taxon>Edaphochlamys</taxon>
    </lineage>
</organism>
<name>A0A836BUS8_9CHLO</name>
<dbReference type="EMBL" id="JAEHOE010000085">
    <property type="protein sequence ID" value="KAG2488274.1"/>
    <property type="molecule type" value="Genomic_DNA"/>
</dbReference>